<comment type="caution">
    <text evidence="1">The sequence shown here is derived from an EMBL/GenBank/DDBJ whole genome shotgun (WGS) entry which is preliminary data.</text>
</comment>
<protein>
    <submittedName>
        <fullName evidence="1">Uncharacterized protein</fullName>
    </submittedName>
</protein>
<proteinExistence type="predicted"/>
<organism evidence="1 2">
    <name type="scientific">Paenibacillus marchantiophytorum</name>
    <dbReference type="NCBI Taxonomy" id="1619310"/>
    <lineage>
        <taxon>Bacteria</taxon>
        <taxon>Bacillati</taxon>
        <taxon>Bacillota</taxon>
        <taxon>Bacilli</taxon>
        <taxon>Bacillales</taxon>
        <taxon>Paenibacillaceae</taxon>
        <taxon>Paenibacillus</taxon>
    </lineage>
</organism>
<sequence>MKKRVLGMLLTGLVVGGSAVLQDNTFYLLLLFDLLDVSNVTPIEFADVQM</sequence>
<gene>
    <name evidence="1" type="ORF">GCM10008018_72050</name>
</gene>
<keyword evidence="2" id="KW-1185">Reference proteome</keyword>
<accession>A0ABQ1FJB9</accession>
<dbReference type="EMBL" id="BMHE01000095">
    <property type="protein sequence ID" value="GGA17394.1"/>
    <property type="molecule type" value="Genomic_DNA"/>
</dbReference>
<dbReference type="Proteomes" id="UP000615455">
    <property type="component" value="Unassembled WGS sequence"/>
</dbReference>
<evidence type="ECO:0000313" key="2">
    <source>
        <dbReference type="Proteomes" id="UP000615455"/>
    </source>
</evidence>
<name>A0ABQ1FJB9_9BACL</name>
<evidence type="ECO:0000313" key="1">
    <source>
        <dbReference type="EMBL" id="GGA17394.1"/>
    </source>
</evidence>
<reference evidence="2" key="1">
    <citation type="journal article" date="2019" name="Int. J. Syst. Evol. Microbiol.">
        <title>The Global Catalogue of Microorganisms (GCM) 10K type strain sequencing project: providing services to taxonomists for standard genome sequencing and annotation.</title>
        <authorList>
            <consortium name="The Broad Institute Genomics Platform"/>
            <consortium name="The Broad Institute Genome Sequencing Center for Infectious Disease"/>
            <person name="Wu L."/>
            <person name="Ma J."/>
        </authorList>
    </citation>
    <scope>NUCLEOTIDE SEQUENCE [LARGE SCALE GENOMIC DNA]</scope>
    <source>
        <strain evidence="2">CGMCC 1.15043</strain>
    </source>
</reference>
<dbReference type="RefSeq" id="WP_189020919.1">
    <property type="nucleotide sequence ID" value="NZ_BMHE01000095.1"/>
</dbReference>